<name>A0A517QC12_9PLAN</name>
<dbReference type="Proteomes" id="UP000315647">
    <property type="component" value="Chromosome"/>
</dbReference>
<dbReference type="AlphaFoldDB" id="A0A517QC12"/>
<protein>
    <recommendedName>
        <fullName evidence="4">DUF5666 domain-containing protein</fullName>
    </recommendedName>
</protein>
<dbReference type="RefSeq" id="WP_145451374.1">
    <property type="nucleotide sequence ID" value="NZ_CP037421.1"/>
</dbReference>
<evidence type="ECO:0000313" key="2">
    <source>
        <dbReference type="EMBL" id="QDT29170.1"/>
    </source>
</evidence>
<feature type="signal peptide" evidence="1">
    <location>
        <begin position="1"/>
        <end position="24"/>
    </location>
</feature>
<sequence length="102" mass="11247" precursor="true">MLKSKNIFVFVTCMLLICTLSSSEGNQKAQVKNELVKLRAIQTGTGPQLEIKAGDFVCTTSQMTVRRKQGKLWTVKPVNGQVQMQCGELISTAGQVEIALRF</sequence>
<feature type="chain" id="PRO_5021969592" description="DUF5666 domain-containing protein" evidence="1">
    <location>
        <begin position="25"/>
        <end position="102"/>
    </location>
</feature>
<reference evidence="2 3" key="1">
    <citation type="submission" date="2019-03" db="EMBL/GenBank/DDBJ databases">
        <title>Deep-cultivation of Planctomycetes and their phenomic and genomic characterization uncovers novel biology.</title>
        <authorList>
            <person name="Wiegand S."/>
            <person name="Jogler M."/>
            <person name="Boedeker C."/>
            <person name="Pinto D."/>
            <person name="Vollmers J."/>
            <person name="Rivas-Marin E."/>
            <person name="Kohn T."/>
            <person name="Peeters S.H."/>
            <person name="Heuer A."/>
            <person name="Rast P."/>
            <person name="Oberbeckmann S."/>
            <person name="Bunk B."/>
            <person name="Jeske O."/>
            <person name="Meyerdierks A."/>
            <person name="Storesund J.E."/>
            <person name="Kallscheuer N."/>
            <person name="Luecker S."/>
            <person name="Lage O.M."/>
            <person name="Pohl T."/>
            <person name="Merkel B.J."/>
            <person name="Hornburger P."/>
            <person name="Mueller R.-W."/>
            <person name="Bruemmer F."/>
            <person name="Labrenz M."/>
            <person name="Spormann A.M."/>
            <person name="Op den Camp H."/>
            <person name="Overmann J."/>
            <person name="Amann R."/>
            <person name="Jetten M.S.M."/>
            <person name="Mascher T."/>
            <person name="Medema M.H."/>
            <person name="Devos D.P."/>
            <person name="Kaster A.-K."/>
            <person name="Ovreas L."/>
            <person name="Rohde M."/>
            <person name="Galperin M.Y."/>
            <person name="Jogler C."/>
        </authorList>
    </citation>
    <scope>NUCLEOTIDE SEQUENCE [LARGE SCALE GENOMIC DNA]</scope>
    <source>
        <strain evidence="2 3">Enr10</strain>
    </source>
</reference>
<proteinExistence type="predicted"/>
<keyword evidence="3" id="KW-1185">Reference proteome</keyword>
<evidence type="ECO:0000256" key="1">
    <source>
        <dbReference type="SAM" id="SignalP"/>
    </source>
</evidence>
<evidence type="ECO:0008006" key="4">
    <source>
        <dbReference type="Google" id="ProtNLM"/>
    </source>
</evidence>
<accession>A0A517QC12</accession>
<dbReference type="EMBL" id="CP037421">
    <property type="protein sequence ID" value="QDT29170.1"/>
    <property type="molecule type" value="Genomic_DNA"/>
</dbReference>
<organism evidence="2 3">
    <name type="scientific">Gimesia panareensis</name>
    <dbReference type="NCBI Taxonomy" id="2527978"/>
    <lineage>
        <taxon>Bacteria</taxon>
        <taxon>Pseudomonadati</taxon>
        <taxon>Planctomycetota</taxon>
        <taxon>Planctomycetia</taxon>
        <taxon>Planctomycetales</taxon>
        <taxon>Planctomycetaceae</taxon>
        <taxon>Gimesia</taxon>
    </lineage>
</organism>
<evidence type="ECO:0000313" key="3">
    <source>
        <dbReference type="Proteomes" id="UP000315647"/>
    </source>
</evidence>
<keyword evidence="1" id="KW-0732">Signal</keyword>
<gene>
    <name evidence="2" type="ORF">Enr10x_45190</name>
</gene>